<dbReference type="GeneID" id="34460655"/>
<organism evidence="3 4">
    <name type="scientific">Aspergillus glaucus CBS 516.65</name>
    <dbReference type="NCBI Taxonomy" id="1160497"/>
    <lineage>
        <taxon>Eukaryota</taxon>
        <taxon>Fungi</taxon>
        <taxon>Dikarya</taxon>
        <taxon>Ascomycota</taxon>
        <taxon>Pezizomycotina</taxon>
        <taxon>Eurotiomycetes</taxon>
        <taxon>Eurotiomycetidae</taxon>
        <taxon>Eurotiales</taxon>
        <taxon>Aspergillaceae</taxon>
        <taxon>Aspergillus</taxon>
        <taxon>Aspergillus subgen. Aspergillus</taxon>
    </lineage>
</organism>
<reference evidence="4" key="1">
    <citation type="journal article" date="2017" name="Genome Biol.">
        <title>Comparative genomics reveals high biological diversity and specific adaptations in the industrially and medically important fungal genus Aspergillus.</title>
        <authorList>
            <person name="de Vries R.P."/>
            <person name="Riley R."/>
            <person name="Wiebenga A."/>
            <person name="Aguilar-Osorio G."/>
            <person name="Amillis S."/>
            <person name="Uchima C.A."/>
            <person name="Anderluh G."/>
            <person name="Asadollahi M."/>
            <person name="Askin M."/>
            <person name="Barry K."/>
            <person name="Battaglia E."/>
            <person name="Bayram O."/>
            <person name="Benocci T."/>
            <person name="Braus-Stromeyer S.A."/>
            <person name="Caldana C."/>
            <person name="Canovas D."/>
            <person name="Cerqueira G.C."/>
            <person name="Chen F."/>
            <person name="Chen W."/>
            <person name="Choi C."/>
            <person name="Clum A."/>
            <person name="Dos Santos R.A."/>
            <person name="Damasio A.R."/>
            <person name="Diallinas G."/>
            <person name="Emri T."/>
            <person name="Fekete E."/>
            <person name="Flipphi M."/>
            <person name="Freyberg S."/>
            <person name="Gallo A."/>
            <person name="Gournas C."/>
            <person name="Habgood R."/>
            <person name="Hainaut M."/>
            <person name="Harispe M.L."/>
            <person name="Henrissat B."/>
            <person name="Hilden K.S."/>
            <person name="Hope R."/>
            <person name="Hossain A."/>
            <person name="Karabika E."/>
            <person name="Karaffa L."/>
            <person name="Karanyi Z."/>
            <person name="Krasevec N."/>
            <person name="Kuo A."/>
            <person name="Kusch H."/>
            <person name="LaButti K."/>
            <person name="Lagendijk E.L."/>
            <person name="Lapidus A."/>
            <person name="Levasseur A."/>
            <person name="Lindquist E."/>
            <person name="Lipzen A."/>
            <person name="Logrieco A.F."/>
            <person name="MacCabe A."/>
            <person name="Maekelae M.R."/>
            <person name="Malavazi I."/>
            <person name="Melin P."/>
            <person name="Meyer V."/>
            <person name="Mielnichuk N."/>
            <person name="Miskei M."/>
            <person name="Molnar A.P."/>
            <person name="Mule G."/>
            <person name="Ngan C.Y."/>
            <person name="Orejas M."/>
            <person name="Orosz E."/>
            <person name="Ouedraogo J.P."/>
            <person name="Overkamp K.M."/>
            <person name="Park H.-S."/>
            <person name="Perrone G."/>
            <person name="Piumi F."/>
            <person name="Punt P.J."/>
            <person name="Ram A.F."/>
            <person name="Ramon A."/>
            <person name="Rauscher S."/>
            <person name="Record E."/>
            <person name="Riano-Pachon D.M."/>
            <person name="Robert V."/>
            <person name="Roehrig J."/>
            <person name="Ruller R."/>
            <person name="Salamov A."/>
            <person name="Salih N.S."/>
            <person name="Samson R.A."/>
            <person name="Sandor E."/>
            <person name="Sanguinetti M."/>
            <person name="Schuetze T."/>
            <person name="Sepcic K."/>
            <person name="Shelest E."/>
            <person name="Sherlock G."/>
            <person name="Sophianopoulou V."/>
            <person name="Squina F.M."/>
            <person name="Sun H."/>
            <person name="Susca A."/>
            <person name="Todd R.B."/>
            <person name="Tsang A."/>
            <person name="Unkles S.E."/>
            <person name="van de Wiele N."/>
            <person name="van Rossen-Uffink D."/>
            <person name="Oliveira J.V."/>
            <person name="Vesth T.C."/>
            <person name="Visser J."/>
            <person name="Yu J.-H."/>
            <person name="Zhou M."/>
            <person name="Andersen M.R."/>
            <person name="Archer D.B."/>
            <person name="Baker S.E."/>
            <person name="Benoit I."/>
            <person name="Brakhage A.A."/>
            <person name="Braus G.H."/>
            <person name="Fischer R."/>
            <person name="Frisvad J.C."/>
            <person name="Goldman G.H."/>
            <person name="Houbraken J."/>
            <person name="Oakley B."/>
            <person name="Pocsi I."/>
            <person name="Scazzocchio C."/>
            <person name="Seiboth B."/>
            <person name="vanKuyk P.A."/>
            <person name="Wortman J."/>
            <person name="Dyer P.S."/>
            <person name="Grigoriev I.V."/>
        </authorList>
    </citation>
    <scope>NUCLEOTIDE SEQUENCE [LARGE SCALE GENOMIC DNA]</scope>
    <source>
        <strain evidence="4">CBS 516.65</strain>
    </source>
</reference>
<dbReference type="InterPro" id="IPR036291">
    <property type="entry name" value="NAD(P)-bd_dom_sf"/>
</dbReference>
<dbReference type="VEuPathDB" id="FungiDB:ASPGLDRAFT_34143"/>
<dbReference type="SMART" id="SM00829">
    <property type="entry name" value="PKS_ER"/>
    <property type="match status" value="1"/>
</dbReference>
<dbReference type="OrthoDB" id="809632at2759"/>
<dbReference type="RefSeq" id="XP_022402953.1">
    <property type="nucleotide sequence ID" value="XM_022544394.1"/>
</dbReference>
<dbReference type="PANTHER" id="PTHR43205">
    <property type="entry name" value="PROSTAGLANDIN REDUCTASE"/>
    <property type="match status" value="1"/>
</dbReference>
<dbReference type="InterPro" id="IPR013149">
    <property type="entry name" value="ADH-like_C"/>
</dbReference>
<dbReference type="InterPro" id="IPR020843">
    <property type="entry name" value="ER"/>
</dbReference>
<proteinExistence type="predicted"/>
<dbReference type="SUPFAM" id="SSF51735">
    <property type="entry name" value="NAD(P)-binding Rossmann-fold domains"/>
    <property type="match status" value="1"/>
</dbReference>
<dbReference type="InterPro" id="IPR011032">
    <property type="entry name" value="GroES-like_sf"/>
</dbReference>
<sequence>MQTRQWTLTNKPTALPTLSGPNPTFTLNTITLPTLQPGQVLTKTLYLSNDPGMRPWISATADPARQYLPPIHEGDAMRTAAIVRVIESTSSKLPVNSLVFAFTEWRELSIRDESECQPLTPIPGLDIAHFLGALGMSAITAYYGLKEIVKVQPGETVVVSAAAGATGSMAVQIARKLLGCRVIGIAGTDQKCDWVRGLGAEECVNYRSRSFEEDLVRATEGYVEVYFDNVGGTILDLMLTRLKRFGRIASCGTISTYNSTSQIYKNLFEITQNRLSMHGFFAYDYLPHIPATTELLVQAWKDGKIILDDEMQTIVDAGFEDVPGVWLRLFEGNNTGKLCTKMV</sequence>
<dbReference type="Gene3D" id="3.40.50.720">
    <property type="entry name" value="NAD(P)-binding Rossmann-like Domain"/>
    <property type="match status" value="1"/>
</dbReference>
<dbReference type="AlphaFoldDB" id="A0A1L9VQS0"/>
<dbReference type="Pfam" id="PF00107">
    <property type="entry name" value="ADH_zinc_N"/>
    <property type="match status" value="1"/>
</dbReference>
<protein>
    <recommendedName>
        <fullName evidence="2">Enoyl reductase (ER) domain-containing protein</fullName>
    </recommendedName>
</protein>
<dbReference type="InterPro" id="IPR045010">
    <property type="entry name" value="MDR_fam"/>
</dbReference>
<dbReference type="PANTHER" id="PTHR43205:SF19">
    <property type="entry name" value="ENOYL REDUCTASE (ER) DOMAIN-CONTAINING PROTEIN"/>
    <property type="match status" value="1"/>
</dbReference>
<dbReference type="Pfam" id="PF16884">
    <property type="entry name" value="ADH_N_2"/>
    <property type="match status" value="1"/>
</dbReference>
<name>A0A1L9VQS0_ASPGL</name>
<keyword evidence="4" id="KW-1185">Reference proteome</keyword>
<evidence type="ECO:0000313" key="4">
    <source>
        <dbReference type="Proteomes" id="UP000184300"/>
    </source>
</evidence>
<dbReference type="InterPro" id="IPR041694">
    <property type="entry name" value="ADH_N_2"/>
</dbReference>
<dbReference type="CDD" id="cd05288">
    <property type="entry name" value="PGDH"/>
    <property type="match status" value="1"/>
</dbReference>
<evidence type="ECO:0000313" key="3">
    <source>
        <dbReference type="EMBL" id="OJJ86259.1"/>
    </source>
</evidence>
<gene>
    <name evidence="3" type="ORF">ASPGLDRAFT_34143</name>
</gene>
<dbReference type="Proteomes" id="UP000184300">
    <property type="component" value="Unassembled WGS sequence"/>
</dbReference>
<dbReference type="Gene3D" id="3.90.180.10">
    <property type="entry name" value="Medium-chain alcohol dehydrogenases, catalytic domain"/>
    <property type="match status" value="1"/>
</dbReference>
<accession>A0A1L9VQS0</accession>
<dbReference type="GO" id="GO:0016628">
    <property type="term" value="F:oxidoreductase activity, acting on the CH-CH group of donors, NAD or NADP as acceptor"/>
    <property type="evidence" value="ECO:0007669"/>
    <property type="project" value="InterPro"/>
</dbReference>
<feature type="domain" description="Enoyl reductase (ER)" evidence="2">
    <location>
        <begin position="20"/>
        <end position="307"/>
    </location>
</feature>
<dbReference type="FunFam" id="3.40.50.720:FF:000121">
    <property type="entry name" value="Prostaglandin reductase 2"/>
    <property type="match status" value="1"/>
</dbReference>
<dbReference type="EMBL" id="KV878893">
    <property type="protein sequence ID" value="OJJ86259.1"/>
    <property type="molecule type" value="Genomic_DNA"/>
</dbReference>
<evidence type="ECO:0000256" key="1">
    <source>
        <dbReference type="ARBA" id="ARBA00023002"/>
    </source>
</evidence>
<dbReference type="SUPFAM" id="SSF50129">
    <property type="entry name" value="GroES-like"/>
    <property type="match status" value="1"/>
</dbReference>
<evidence type="ECO:0000259" key="2">
    <source>
        <dbReference type="SMART" id="SM00829"/>
    </source>
</evidence>
<keyword evidence="1" id="KW-0560">Oxidoreductase</keyword>